<reference evidence="7 8" key="1">
    <citation type="submission" date="2018-11" db="EMBL/GenBank/DDBJ databases">
        <authorList>
            <consortium name="Pathogen Informatics"/>
        </authorList>
    </citation>
    <scope>NUCLEOTIDE SEQUENCE [LARGE SCALE GENOMIC DNA]</scope>
</reference>
<gene>
    <name evidence="7" type="ORF">HPBE_LOCUS5893</name>
</gene>
<proteinExistence type="inferred from homology"/>
<dbReference type="PANTHER" id="PTHR22945:SF90">
    <property type="entry name" value="G_PROTEIN_RECEP_F1_2 DOMAIN-CONTAINING PROTEIN"/>
    <property type="match status" value="1"/>
</dbReference>
<dbReference type="InterPro" id="IPR050920">
    <property type="entry name" value="Nematode_rcpt-like_delta"/>
</dbReference>
<feature type="transmembrane region" description="Helical" evidence="6">
    <location>
        <begin position="170"/>
        <end position="191"/>
    </location>
</feature>
<dbReference type="AlphaFoldDB" id="A0A183FGS7"/>
<organism evidence="8 9">
    <name type="scientific">Heligmosomoides polygyrus</name>
    <name type="common">Parasitic roundworm</name>
    <dbReference type="NCBI Taxonomy" id="6339"/>
    <lineage>
        <taxon>Eukaryota</taxon>
        <taxon>Metazoa</taxon>
        <taxon>Ecdysozoa</taxon>
        <taxon>Nematoda</taxon>
        <taxon>Chromadorea</taxon>
        <taxon>Rhabditida</taxon>
        <taxon>Rhabditina</taxon>
        <taxon>Rhabditomorpha</taxon>
        <taxon>Strongyloidea</taxon>
        <taxon>Heligmosomidae</taxon>
        <taxon>Heligmosomoides</taxon>
    </lineage>
</organism>
<dbReference type="GO" id="GO:0016020">
    <property type="term" value="C:membrane"/>
    <property type="evidence" value="ECO:0007669"/>
    <property type="project" value="UniProtKB-SubCell"/>
</dbReference>
<evidence type="ECO:0000313" key="8">
    <source>
        <dbReference type="Proteomes" id="UP000050761"/>
    </source>
</evidence>
<keyword evidence="5 6" id="KW-0472">Membrane</keyword>
<keyword evidence="8" id="KW-1185">Reference proteome</keyword>
<evidence type="ECO:0000256" key="2">
    <source>
        <dbReference type="ARBA" id="ARBA00009166"/>
    </source>
</evidence>
<comment type="subcellular location">
    <subcellularLocation>
        <location evidence="1">Membrane</location>
        <topology evidence="1">Multi-pass membrane protein</topology>
    </subcellularLocation>
</comment>
<sequence>MLHGFSHMLWSLLFSFSYRHYVLEHKPPAKRTILIMLVFVYAPSFFQFVSFCFASDDSDKVRRAIEKGLGYDMNGECVSGHLNIMKWKTLFTILHMTVPVTPVYIMILLLRRAIISKLRIETMSQQTRQLHTQLLKTLTCQACLPILFLFGVITYALGQFDIWHHEVLESTTFVLFGFITMLNPMVSLYFITPYREWIRAKICCSAATSHLIQRHWTSQLSHEESRSRVNHREVYTTQVTQ</sequence>
<evidence type="ECO:0000256" key="4">
    <source>
        <dbReference type="ARBA" id="ARBA00022989"/>
    </source>
</evidence>
<evidence type="ECO:0000256" key="3">
    <source>
        <dbReference type="ARBA" id="ARBA00022692"/>
    </source>
</evidence>
<dbReference type="PANTHER" id="PTHR22945">
    <property type="entry name" value="SERPENTINE RECEPTOR, CLASS D DELTA"/>
    <property type="match status" value="1"/>
</dbReference>
<dbReference type="InterPro" id="IPR019421">
    <property type="entry name" value="7TM_GPCR_serpentine_rcpt_Srd"/>
</dbReference>
<keyword evidence="4 6" id="KW-1133">Transmembrane helix</keyword>
<name>A0A183FGS7_HELPZ</name>
<protein>
    <submittedName>
        <fullName evidence="9">G protein-coupled receptor</fullName>
    </submittedName>
</protein>
<reference evidence="9" key="2">
    <citation type="submission" date="2019-09" db="UniProtKB">
        <authorList>
            <consortium name="WormBaseParasite"/>
        </authorList>
    </citation>
    <scope>IDENTIFICATION</scope>
</reference>
<dbReference type="WBParaSite" id="HPBE_0000589201-mRNA-1">
    <property type="protein sequence ID" value="HPBE_0000589201-mRNA-1"/>
    <property type="gene ID" value="HPBE_0000589201"/>
</dbReference>
<feature type="transmembrane region" description="Helical" evidence="6">
    <location>
        <begin position="6"/>
        <end position="22"/>
    </location>
</feature>
<evidence type="ECO:0000256" key="6">
    <source>
        <dbReference type="SAM" id="Phobius"/>
    </source>
</evidence>
<evidence type="ECO:0000256" key="1">
    <source>
        <dbReference type="ARBA" id="ARBA00004141"/>
    </source>
</evidence>
<feature type="transmembrane region" description="Helical" evidence="6">
    <location>
        <begin position="34"/>
        <end position="54"/>
    </location>
</feature>
<dbReference type="EMBL" id="UZAH01025559">
    <property type="protein sequence ID" value="VDO66180.1"/>
    <property type="molecule type" value="Genomic_DNA"/>
</dbReference>
<keyword evidence="3 6" id="KW-0812">Transmembrane</keyword>
<feature type="transmembrane region" description="Helical" evidence="6">
    <location>
        <begin position="93"/>
        <end position="114"/>
    </location>
</feature>
<evidence type="ECO:0000256" key="5">
    <source>
        <dbReference type="ARBA" id="ARBA00023136"/>
    </source>
</evidence>
<dbReference type="SUPFAM" id="SSF81321">
    <property type="entry name" value="Family A G protein-coupled receptor-like"/>
    <property type="match status" value="1"/>
</dbReference>
<dbReference type="OrthoDB" id="5859769at2759"/>
<evidence type="ECO:0000313" key="7">
    <source>
        <dbReference type="EMBL" id="VDO66180.1"/>
    </source>
</evidence>
<comment type="similarity">
    <text evidence="2">Belongs to the nematode receptor-like protein srd family.</text>
</comment>
<evidence type="ECO:0000313" key="9">
    <source>
        <dbReference type="WBParaSite" id="HPBE_0000589201-mRNA-1"/>
    </source>
</evidence>
<accession>A0A183FGS7</accession>
<dbReference type="Pfam" id="PF10317">
    <property type="entry name" value="7TM_GPCR_Srd"/>
    <property type="match status" value="1"/>
</dbReference>
<feature type="transmembrane region" description="Helical" evidence="6">
    <location>
        <begin position="134"/>
        <end position="158"/>
    </location>
</feature>
<dbReference type="Proteomes" id="UP000050761">
    <property type="component" value="Unassembled WGS sequence"/>
</dbReference>
<accession>A0A3P7WY05</accession>